<accession>A0A2I2KWF4</accession>
<dbReference type="RefSeq" id="WP_101833344.1">
    <property type="nucleotide sequence ID" value="NZ_FZMO01000334.1"/>
</dbReference>
<sequence length="94" mass="10404">MTTSGITVRSTPEAASAVSDLASIVNGTLLHHFDELRSIARVLTDPENWDGRGAADFRTNVWPSYERTLTDLHTQLDQLRARLAEIQNEIQNAG</sequence>
<evidence type="ECO:0000313" key="1">
    <source>
        <dbReference type="EMBL" id="SNQ49978.1"/>
    </source>
</evidence>
<dbReference type="AlphaFoldDB" id="A0A2I2KWF4"/>
<name>A0A2I2KWF4_9ACTN</name>
<gene>
    <name evidence="1" type="ORF">FRACA_40006</name>
</gene>
<evidence type="ECO:0008006" key="3">
    <source>
        <dbReference type="Google" id="ProtNLM"/>
    </source>
</evidence>
<reference evidence="1 2" key="1">
    <citation type="submission" date="2017-06" db="EMBL/GenBank/DDBJ databases">
        <authorList>
            <person name="Kim H.J."/>
            <person name="Triplett B.A."/>
        </authorList>
    </citation>
    <scope>NUCLEOTIDE SEQUENCE [LARGE SCALE GENOMIC DNA]</scope>
    <source>
        <strain evidence="1">FRACA_ARgP5</strain>
    </source>
</reference>
<keyword evidence="2" id="KW-1185">Reference proteome</keyword>
<dbReference type="OrthoDB" id="3267746at2"/>
<proteinExistence type="predicted"/>
<dbReference type="Gene3D" id="1.10.287.1060">
    <property type="entry name" value="ESAT-6-like"/>
    <property type="match status" value="1"/>
</dbReference>
<protein>
    <recommendedName>
        <fullName evidence="3">WXG100 family type VII secretion target</fullName>
    </recommendedName>
</protein>
<evidence type="ECO:0000313" key="2">
    <source>
        <dbReference type="Proteomes" id="UP000234331"/>
    </source>
</evidence>
<dbReference type="EMBL" id="FZMO01000334">
    <property type="protein sequence ID" value="SNQ49978.1"/>
    <property type="molecule type" value="Genomic_DNA"/>
</dbReference>
<organism evidence="1 2">
    <name type="scientific">Frankia canadensis</name>
    <dbReference type="NCBI Taxonomy" id="1836972"/>
    <lineage>
        <taxon>Bacteria</taxon>
        <taxon>Bacillati</taxon>
        <taxon>Actinomycetota</taxon>
        <taxon>Actinomycetes</taxon>
        <taxon>Frankiales</taxon>
        <taxon>Frankiaceae</taxon>
        <taxon>Frankia</taxon>
    </lineage>
</organism>
<dbReference type="Proteomes" id="UP000234331">
    <property type="component" value="Unassembled WGS sequence"/>
</dbReference>